<accession>A0A3B0X6T8</accession>
<sequence>MISTVIQKSFHNVTQYPRELLQKTSVFVQVPVTYQKVWDDGFGARGWKVDAAIGDPEIIASTRETGQRINTSVLIHDILDHFLSGFGVSGHRSEAMALIQLSKRTGSNPESDYEQMVREDILNGRVNGEALMDFLPADLCVLIPKGLSMTDKETISFLREQIGKDRLVQSLVDNFFTLGKKGEKHAGDSWKILGLDSNKKSEIGLALQRLLEKVDLVVEVLEVDELHGMISIDNRRVTFNISAGRIIDSIEGSRVPID</sequence>
<reference evidence="1" key="1">
    <citation type="submission" date="2018-06" db="EMBL/GenBank/DDBJ databases">
        <authorList>
            <person name="Zhirakovskaya E."/>
        </authorList>
    </citation>
    <scope>NUCLEOTIDE SEQUENCE</scope>
</reference>
<protein>
    <submittedName>
        <fullName evidence="1">Uncharacterized protein</fullName>
    </submittedName>
</protein>
<organism evidence="1">
    <name type="scientific">hydrothermal vent metagenome</name>
    <dbReference type="NCBI Taxonomy" id="652676"/>
    <lineage>
        <taxon>unclassified sequences</taxon>
        <taxon>metagenomes</taxon>
        <taxon>ecological metagenomes</taxon>
    </lineage>
</organism>
<proteinExistence type="predicted"/>
<name>A0A3B0X6T8_9ZZZZ</name>
<dbReference type="EMBL" id="UOFE01000028">
    <property type="protein sequence ID" value="VAW52466.1"/>
    <property type="molecule type" value="Genomic_DNA"/>
</dbReference>
<gene>
    <name evidence="1" type="ORF">MNBD_GAMMA05-1081</name>
</gene>
<dbReference type="AlphaFoldDB" id="A0A3B0X6T8"/>
<evidence type="ECO:0000313" key="1">
    <source>
        <dbReference type="EMBL" id="VAW52466.1"/>
    </source>
</evidence>